<evidence type="ECO:0000313" key="3">
    <source>
        <dbReference type="EMBL" id="CAH9091466.1"/>
    </source>
</evidence>
<dbReference type="EMBL" id="CAMAPF010001038">
    <property type="protein sequence ID" value="CAH9142181.1"/>
    <property type="molecule type" value="Genomic_DNA"/>
</dbReference>
<feature type="transmembrane region" description="Helical" evidence="1">
    <location>
        <begin position="32"/>
        <end position="52"/>
    </location>
</feature>
<dbReference type="InterPro" id="IPR001810">
    <property type="entry name" value="F-box_dom"/>
</dbReference>
<keyword evidence="1" id="KW-0472">Membrane</keyword>
<dbReference type="Pfam" id="PF00646">
    <property type="entry name" value="F-box"/>
    <property type="match status" value="1"/>
</dbReference>
<dbReference type="AlphaFoldDB" id="A0AAV0D324"/>
<gene>
    <name evidence="3" type="ORF">CEPIT_LOCUS11720</name>
    <name evidence="4" type="ORF">CEPIT_LOCUS39704</name>
</gene>
<feature type="transmembrane region" description="Helical" evidence="1">
    <location>
        <begin position="58"/>
        <end position="76"/>
    </location>
</feature>
<keyword evidence="1" id="KW-0812">Transmembrane</keyword>
<evidence type="ECO:0000313" key="4">
    <source>
        <dbReference type="EMBL" id="CAH9142181.1"/>
    </source>
</evidence>
<dbReference type="Pfam" id="PF08268">
    <property type="entry name" value="FBA_3"/>
    <property type="match status" value="1"/>
</dbReference>
<proteinExistence type="predicted"/>
<dbReference type="InterPro" id="IPR050796">
    <property type="entry name" value="SCF_F-box_component"/>
</dbReference>
<dbReference type="PROSITE" id="PS50181">
    <property type="entry name" value="FBOX"/>
    <property type="match status" value="1"/>
</dbReference>
<dbReference type="SUPFAM" id="SSF81383">
    <property type="entry name" value="F-box domain"/>
    <property type="match status" value="1"/>
</dbReference>
<feature type="domain" description="F-box" evidence="2">
    <location>
        <begin position="83"/>
        <end position="130"/>
    </location>
</feature>
<dbReference type="Proteomes" id="UP001152523">
    <property type="component" value="Unassembled WGS sequence"/>
</dbReference>
<dbReference type="InterPro" id="IPR013187">
    <property type="entry name" value="F-box-assoc_dom_typ3"/>
</dbReference>
<sequence>MSERRALLKHHRWDLGVFDGVASVFWRFQLQVSLVFFLLPCLLLWGFFRCFLRSSSDPVFSCYLASQIAGGTYYLTRWRMRISKSFISLHDDLLFEVLTRVPAQDIYDAAMYVCRKWYRIIHTHKFINAHLRHSTHGLLFHCPLTPTLFMVARQGQLEISYLTKLKHRSSASCNGLLLEIVNNQDSWTPYILNPITKQIFVLPKIKTAITLEYFAISYVATSMVYKVVAVVGSTLKILTVGVDNSWRTVCIKHCPLEAFTKIPRTTEGFVHWVTRTTVLTLNVETEMVEESSEPIPQLGALLGSILVSTGSKLSFLIKFERFGWHVWEMEPESKEWRKLHIVICLKDHKRKFQRWGLEKGKEVYPIGWIKYKELLVLIPSGVKSMEVASTIFVYNLVTHEVVKKDLPDYVAAYSLIRHQNSLVWLPGSS</sequence>
<evidence type="ECO:0000259" key="2">
    <source>
        <dbReference type="PROSITE" id="PS50181"/>
    </source>
</evidence>
<protein>
    <recommendedName>
        <fullName evidence="2">F-box domain-containing protein</fullName>
    </recommendedName>
</protein>
<evidence type="ECO:0000256" key="1">
    <source>
        <dbReference type="SAM" id="Phobius"/>
    </source>
</evidence>
<dbReference type="InterPro" id="IPR036047">
    <property type="entry name" value="F-box-like_dom_sf"/>
</dbReference>
<evidence type="ECO:0000313" key="5">
    <source>
        <dbReference type="Proteomes" id="UP001152523"/>
    </source>
</evidence>
<dbReference type="EMBL" id="CAMAPF010000069">
    <property type="protein sequence ID" value="CAH9091466.1"/>
    <property type="molecule type" value="Genomic_DNA"/>
</dbReference>
<accession>A0AAV0D324</accession>
<keyword evidence="5" id="KW-1185">Reference proteome</keyword>
<keyword evidence="1" id="KW-1133">Transmembrane helix</keyword>
<organism evidence="3 5">
    <name type="scientific">Cuscuta epithymum</name>
    <dbReference type="NCBI Taxonomy" id="186058"/>
    <lineage>
        <taxon>Eukaryota</taxon>
        <taxon>Viridiplantae</taxon>
        <taxon>Streptophyta</taxon>
        <taxon>Embryophyta</taxon>
        <taxon>Tracheophyta</taxon>
        <taxon>Spermatophyta</taxon>
        <taxon>Magnoliopsida</taxon>
        <taxon>eudicotyledons</taxon>
        <taxon>Gunneridae</taxon>
        <taxon>Pentapetalae</taxon>
        <taxon>asterids</taxon>
        <taxon>lamiids</taxon>
        <taxon>Solanales</taxon>
        <taxon>Convolvulaceae</taxon>
        <taxon>Cuscuteae</taxon>
        <taxon>Cuscuta</taxon>
        <taxon>Cuscuta subgen. Cuscuta</taxon>
    </lineage>
</organism>
<reference evidence="3" key="1">
    <citation type="submission" date="2022-07" db="EMBL/GenBank/DDBJ databases">
        <authorList>
            <person name="Macas J."/>
            <person name="Novak P."/>
            <person name="Neumann P."/>
        </authorList>
    </citation>
    <scope>NUCLEOTIDE SEQUENCE</scope>
</reference>
<dbReference type="PANTHER" id="PTHR31672">
    <property type="entry name" value="BNACNNG10540D PROTEIN"/>
    <property type="match status" value="1"/>
</dbReference>
<dbReference type="PANTHER" id="PTHR31672:SF11">
    <property type="entry name" value="F-BOX PROTEIN CPR1-LIKE ISOFORM X2"/>
    <property type="match status" value="1"/>
</dbReference>
<dbReference type="Gene3D" id="1.20.1280.50">
    <property type="match status" value="1"/>
</dbReference>
<comment type="caution">
    <text evidence="3">The sequence shown here is derived from an EMBL/GenBank/DDBJ whole genome shotgun (WGS) entry which is preliminary data.</text>
</comment>
<name>A0AAV0D324_9ASTE</name>